<evidence type="ECO:0000256" key="2">
    <source>
        <dbReference type="ARBA" id="ARBA00009539"/>
    </source>
</evidence>
<dbReference type="GO" id="GO:0046654">
    <property type="term" value="P:tetrahydrofolate biosynthetic process"/>
    <property type="evidence" value="ECO:0007669"/>
    <property type="project" value="UniProtKB-UniPathway"/>
</dbReference>
<dbReference type="InterPro" id="IPR024072">
    <property type="entry name" value="DHFR-like_dom_sf"/>
</dbReference>
<dbReference type="GO" id="GO:0005829">
    <property type="term" value="C:cytosol"/>
    <property type="evidence" value="ECO:0007669"/>
    <property type="project" value="TreeGrafter"/>
</dbReference>
<dbReference type="EC" id="1.5.1.3" evidence="3 8"/>
<dbReference type="GO" id="GO:0004146">
    <property type="term" value="F:dihydrofolate reductase activity"/>
    <property type="evidence" value="ECO:0007669"/>
    <property type="project" value="UniProtKB-EC"/>
</dbReference>
<evidence type="ECO:0000256" key="1">
    <source>
        <dbReference type="ARBA" id="ARBA00004903"/>
    </source>
</evidence>
<dbReference type="UniPathway" id="UPA00077">
    <property type="reaction ID" value="UER00158"/>
</dbReference>
<evidence type="ECO:0000256" key="5">
    <source>
        <dbReference type="ARBA" id="ARBA00022857"/>
    </source>
</evidence>
<dbReference type="GO" id="GO:0070401">
    <property type="term" value="F:NADP+ binding"/>
    <property type="evidence" value="ECO:0007669"/>
    <property type="project" value="UniProtKB-ARBA"/>
</dbReference>
<comment type="function">
    <text evidence="7 8">Key enzyme in folate metabolism. Catalyzes an essential reaction for de novo glycine and purine synthesis, and for DNA precursor synthesis.</text>
</comment>
<keyword evidence="12" id="KW-1185">Reference proteome</keyword>
<evidence type="ECO:0000256" key="8">
    <source>
        <dbReference type="PIRNR" id="PIRNR000194"/>
    </source>
</evidence>
<dbReference type="PANTHER" id="PTHR48069">
    <property type="entry name" value="DIHYDROFOLATE REDUCTASE"/>
    <property type="match status" value="1"/>
</dbReference>
<dbReference type="AlphaFoldDB" id="A0A1I2EP21"/>
<dbReference type="PANTHER" id="PTHR48069:SF3">
    <property type="entry name" value="DIHYDROFOLATE REDUCTASE"/>
    <property type="match status" value="1"/>
</dbReference>
<evidence type="ECO:0000256" key="7">
    <source>
        <dbReference type="ARBA" id="ARBA00025067"/>
    </source>
</evidence>
<dbReference type="SUPFAM" id="SSF53597">
    <property type="entry name" value="Dihydrofolate reductase-like"/>
    <property type="match status" value="1"/>
</dbReference>
<keyword evidence="4 8" id="KW-0554">One-carbon metabolism</keyword>
<dbReference type="Gene3D" id="3.40.430.10">
    <property type="entry name" value="Dihydrofolate Reductase, subunit A"/>
    <property type="match status" value="1"/>
</dbReference>
<reference evidence="11 12" key="1">
    <citation type="submission" date="2016-10" db="EMBL/GenBank/DDBJ databases">
        <authorList>
            <person name="de Groot N.N."/>
        </authorList>
    </citation>
    <scope>NUCLEOTIDE SEQUENCE [LARGE SCALE GENOMIC DNA]</scope>
    <source>
        <strain evidence="11 12">DSM 23995</strain>
    </source>
</reference>
<dbReference type="PROSITE" id="PS51330">
    <property type="entry name" value="DHFR_2"/>
    <property type="match status" value="1"/>
</dbReference>
<dbReference type="OrthoDB" id="9804315at2"/>
<feature type="domain" description="DHFR" evidence="10">
    <location>
        <begin position="1"/>
        <end position="159"/>
    </location>
</feature>
<dbReference type="InterPro" id="IPR017925">
    <property type="entry name" value="DHFR_CS"/>
</dbReference>
<evidence type="ECO:0000256" key="3">
    <source>
        <dbReference type="ARBA" id="ARBA00012856"/>
    </source>
</evidence>
<keyword evidence="5 8" id="KW-0521">NADP</keyword>
<gene>
    <name evidence="11" type="ORF">SAMN05192532_106152</name>
</gene>
<evidence type="ECO:0000256" key="9">
    <source>
        <dbReference type="RuleBase" id="RU004474"/>
    </source>
</evidence>
<dbReference type="GO" id="GO:0046655">
    <property type="term" value="P:folic acid metabolic process"/>
    <property type="evidence" value="ECO:0007669"/>
    <property type="project" value="TreeGrafter"/>
</dbReference>
<proteinExistence type="inferred from homology"/>
<dbReference type="CDD" id="cd00209">
    <property type="entry name" value="DHFR"/>
    <property type="match status" value="1"/>
</dbReference>
<dbReference type="GO" id="GO:0046452">
    <property type="term" value="P:dihydrofolate metabolic process"/>
    <property type="evidence" value="ECO:0007669"/>
    <property type="project" value="TreeGrafter"/>
</dbReference>
<dbReference type="Proteomes" id="UP000199516">
    <property type="component" value="Unassembled WGS sequence"/>
</dbReference>
<protein>
    <recommendedName>
        <fullName evidence="3 8">Dihydrofolate reductase</fullName>
        <ecNumber evidence="3 8">1.5.1.3</ecNumber>
    </recommendedName>
</protein>
<evidence type="ECO:0000313" key="11">
    <source>
        <dbReference type="EMBL" id="SFE94595.1"/>
    </source>
</evidence>
<evidence type="ECO:0000259" key="10">
    <source>
        <dbReference type="PROSITE" id="PS51330"/>
    </source>
</evidence>
<dbReference type="STRING" id="930128.SAMN05192532_106152"/>
<dbReference type="GO" id="GO:0006730">
    <property type="term" value="P:one-carbon metabolic process"/>
    <property type="evidence" value="ECO:0007669"/>
    <property type="project" value="UniProtKB-KW"/>
</dbReference>
<dbReference type="FunFam" id="3.40.430.10:FF:000001">
    <property type="entry name" value="Dihydrofolate reductase"/>
    <property type="match status" value="1"/>
</dbReference>
<organism evidence="11 12">
    <name type="scientific">Alteribacillus iranensis</name>
    <dbReference type="NCBI Taxonomy" id="930128"/>
    <lineage>
        <taxon>Bacteria</taxon>
        <taxon>Bacillati</taxon>
        <taxon>Bacillota</taxon>
        <taxon>Bacilli</taxon>
        <taxon>Bacillales</taxon>
        <taxon>Bacillaceae</taxon>
        <taxon>Alteribacillus</taxon>
    </lineage>
</organism>
<dbReference type="RefSeq" id="WP_091662896.1">
    <property type="nucleotide sequence ID" value="NZ_FONT01000006.1"/>
</dbReference>
<evidence type="ECO:0000256" key="4">
    <source>
        <dbReference type="ARBA" id="ARBA00022563"/>
    </source>
</evidence>
<evidence type="ECO:0000313" key="12">
    <source>
        <dbReference type="Proteomes" id="UP000199516"/>
    </source>
</evidence>
<comment type="catalytic activity">
    <reaction evidence="8">
        <text>(6S)-5,6,7,8-tetrahydrofolate + NADP(+) = 7,8-dihydrofolate + NADPH + H(+)</text>
        <dbReference type="Rhea" id="RHEA:15009"/>
        <dbReference type="ChEBI" id="CHEBI:15378"/>
        <dbReference type="ChEBI" id="CHEBI:57451"/>
        <dbReference type="ChEBI" id="CHEBI:57453"/>
        <dbReference type="ChEBI" id="CHEBI:57783"/>
        <dbReference type="ChEBI" id="CHEBI:58349"/>
        <dbReference type="EC" id="1.5.1.3"/>
    </reaction>
</comment>
<comment type="pathway">
    <text evidence="1 8">Cofactor biosynthesis; tetrahydrofolate biosynthesis; 5,6,7,8-tetrahydrofolate from 7,8-dihydrofolate: step 1/1.</text>
</comment>
<name>A0A1I2EP21_9BACI</name>
<dbReference type="Pfam" id="PF00186">
    <property type="entry name" value="DHFR_1"/>
    <property type="match status" value="1"/>
</dbReference>
<dbReference type="InterPro" id="IPR012259">
    <property type="entry name" value="DHFR"/>
</dbReference>
<dbReference type="EMBL" id="FONT01000006">
    <property type="protein sequence ID" value="SFE94595.1"/>
    <property type="molecule type" value="Genomic_DNA"/>
</dbReference>
<dbReference type="PIRSF" id="PIRSF000194">
    <property type="entry name" value="DHFR"/>
    <property type="match status" value="1"/>
</dbReference>
<dbReference type="PROSITE" id="PS00075">
    <property type="entry name" value="DHFR_1"/>
    <property type="match status" value="1"/>
</dbReference>
<accession>A0A1I2EP21</accession>
<evidence type="ECO:0000256" key="6">
    <source>
        <dbReference type="ARBA" id="ARBA00023002"/>
    </source>
</evidence>
<dbReference type="PRINTS" id="PR00070">
    <property type="entry name" value="DHFR"/>
</dbReference>
<dbReference type="InterPro" id="IPR001796">
    <property type="entry name" value="DHFR_dom"/>
</dbReference>
<comment type="similarity">
    <text evidence="2 8 9">Belongs to the dihydrofolate reductase family.</text>
</comment>
<sequence>MISFIAAMDENRVIGKDNQLPWYLPADLKHFKSVTNGHPIVMGRKTFESIGRPLPGRRNIIVTSNRDYHPEGCEVIHSVEELSTYKDVTEEVFVIGGETLFQQAFPLAERLYVTIIHETFTGDTFFPHWKEDEWHIVEKREGKVDEKNKFPHTYLTLEKIK</sequence>
<keyword evidence="6 8" id="KW-0560">Oxidoreductase</keyword>